<feature type="domain" description="Small ribosomal subunit protein uS4 N-terminal" evidence="9">
    <location>
        <begin position="3"/>
        <end position="97"/>
    </location>
</feature>
<dbReference type="InterPro" id="IPR036986">
    <property type="entry name" value="S4_RNA-bd_sf"/>
</dbReference>
<feature type="domain" description="RNA-binding S4" evidence="8">
    <location>
        <begin position="98"/>
        <end position="162"/>
    </location>
</feature>
<dbReference type="InterPro" id="IPR022801">
    <property type="entry name" value="Ribosomal_uS4"/>
</dbReference>
<dbReference type="Pfam" id="PF00163">
    <property type="entry name" value="Ribosomal_S4"/>
    <property type="match status" value="1"/>
</dbReference>
<dbReference type="PANTHER" id="PTHR11831">
    <property type="entry name" value="30S 40S RIBOSOMAL PROTEIN"/>
    <property type="match status" value="1"/>
</dbReference>
<comment type="caution">
    <text evidence="10">The sequence shown here is derived from an EMBL/GenBank/DDBJ whole genome shotgun (WGS) entry which is preliminary data.</text>
</comment>
<keyword evidence="11" id="KW-1185">Reference proteome</keyword>
<dbReference type="SUPFAM" id="SSF55174">
    <property type="entry name" value="Alpha-L RNA-binding motif"/>
    <property type="match status" value="1"/>
</dbReference>
<dbReference type="EMBL" id="LNQR01000078">
    <property type="protein sequence ID" value="KWT83420.1"/>
    <property type="molecule type" value="Genomic_DNA"/>
</dbReference>
<sequence length="208" mass="24122">MARYRDALCKLCRRDGEKLFLKGGRCTTDKCAIDKRKYPPGQHGQRRGKLSDYAVQLKEKQKVKRIYGLLEKQFSKYFKEAEKKKGITGELLLQFLERRLDNIVYRIGFTSNRNQARQLVLHGHFRVNGKKVNIPSYNVKVGDVIAVHEASKKLNVFGENLQRQQHEGVLSWLEVDFAGYKGKVLHVPSRDDIPLTAKEQLIVEFYSR</sequence>
<dbReference type="HAMAP" id="MF_01306_B">
    <property type="entry name" value="Ribosomal_uS4_B"/>
    <property type="match status" value="1"/>
</dbReference>
<dbReference type="SMART" id="SM00363">
    <property type="entry name" value="S4"/>
    <property type="match status" value="1"/>
</dbReference>
<proteinExistence type="inferred from homology"/>
<evidence type="ECO:0000259" key="9">
    <source>
        <dbReference type="SMART" id="SM01390"/>
    </source>
</evidence>
<evidence type="ECO:0000313" key="10">
    <source>
        <dbReference type="EMBL" id="KWT83420.1"/>
    </source>
</evidence>
<dbReference type="InterPro" id="IPR005709">
    <property type="entry name" value="Ribosomal_uS4_bac-type"/>
</dbReference>
<protein>
    <recommendedName>
        <fullName evidence="6 7">Small ribosomal subunit protein uS4</fullName>
    </recommendedName>
</protein>
<reference evidence="10 11" key="1">
    <citation type="submission" date="2015-11" db="EMBL/GenBank/DDBJ databases">
        <authorList>
            <person name="Lin W."/>
        </authorList>
    </citation>
    <scope>NUCLEOTIDE SEQUENCE [LARGE SCALE GENOMIC DNA]</scope>
    <source>
        <strain evidence="10 11">HCH-1</strain>
    </source>
</reference>
<dbReference type="PROSITE" id="PS50889">
    <property type="entry name" value="S4"/>
    <property type="match status" value="1"/>
</dbReference>
<dbReference type="Gene3D" id="3.10.290.10">
    <property type="entry name" value="RNA-binding S4 domain"/>
    <property type="match status" value="1"/>
</dbReference>
<dbReference type="PANTHER" id="PTHR11831:SF4">
    <property type="entry name" value="SMALL RIBOSOMAL SUBUNIT PROTEIN US4M"/>
    <property type="match status" value="1"/>
</dbReference>
<dbReference type="NCBIfam" id="NF003717">
    <property type="entry name" value="PRK05327.1"/>
    <property type="match status" value="1"/>
</dbReference>
<keyword evidence="4 7" id="KW-0689">Ribosomal protein</keyword>
<evidence type="ECO:0000256" key="4">
    <source>
        <dbReference type="ARBA" id="ARBA00022980"/>
    </source>
</evidence>
<dbReference type="Gene3D" id="1.10.1050.10">
    <property type="entry name" value="Ribosomal Protein S4 Delta 41, Chain A, domain 1"/>
    <property type="match status" value="1"/>
</dbReference>
<dbReference type="RefSeq" id="WP_085052839.1">
    <property type="nucleotide sequence ID" value="NZ_LNQR01000078.1"/>
</dbReference>
<evidence type="ECO:0000256" key="5">
    <source>
        <dbReference type="ARBA" id="ARBA00023274"/>
    </source>
</evidence>
<dbReference type="NCBIfam" id="TIGR01017">
    <property type="entry name" value="rpsD_bact"/>
    <property type="match status" value="1"/>
</dbReference>
<dbReference type="CDD" id="cd00165">
    <property type="entry name" value="S4"/>
    <property type="match status" value="1"/>
</dbReference>
<dbReference type="InterPro" id="IPR002942">
    <property type="entry name" value="S4_RNA-bd"/>
</dbReference>
<evidence type="ECO:0000256" key="2">
    <source>
        <dbReference type="ARBA" id="ARBA00022730"/>
    </source>
</evidence>
<evidence type="ECO:0000313" key="11">
    <source>
        <dbReference type="Proteomes" id="UP000060487"/>
    </source>
</evidence>
<evidence type="ECO:0000256" key="3">
    <source>
        <dbReference type="ARBA" id="ARBA00022884"/>
    </source>
</evidence>
<accession>A0ABR5SET0</accession>
<name>A0ABR5SET0_9BACT</name>
<comment type="function">
    <text evidence="7">One of the primary rRNA binding proteins, it binds directly to 16S rRNA where it nucleates assembly of the body of the 30S subunit.</text>
</comment>
<evidence type="ECO:0000259" key="8">
    <source>
        <dbReference type="SMART" id="SM00363"/>
    </source>
</evidence>
<dbReference type="SMART" id="SM01390">
    <property type="entry name" value="Ribosomal_S4"/>
    <property type="match status" value="1"/>
</dbReference>
<keyword evidence="2 7" id="KW-0699">rRNA-binding</keyword>
<organism evidence="10 11">
    <name type="scientific">Candidatus Magnetominusculus xianensis</name>
    <dbReference type="NCBI Taxonomy" id="1748249"/>
    <lineage>
        <taxon>Bacteria</taxon>
        <taxon>Pseudomonadati</taxon>
        <taxon>Nitrospirota</taxon>
        <taxon>Nitrospiria</taxon>
        <taxon>Nitrospirales</taxon>
        <taxon>Nitrospiraceae</taxon>
        <taxon>Candidatus Magnetominusculus</taxon>
    </lineage>
</organism>
<evidence type="ECO:0000256" key="6">
    <source>
        <dbReference type="ARBA" id="ARBA00035254"/>
    </source>
</evidence>
<gene>
    <name evidence="7 10" type="primary">rpsD</name>
    <name evidence="10" type="ORF">ASN18_2236</name>
</gene>
<comment type="subunit">
    <text evidence="7">Part of the 30S ribosomal subunit. Contacts protein S5. The interaction surface between S4 and S5 is involved in control of translational fidelity.</text>
</comment>
<dbReference type="GO" id="GO:0005840">
    <property type="term" value="C:ribosome"/>
    <property type="evidence" value="ECO:0007669"/>
    <property type="project" value="UniProtKB-KW"/>
</dbReference>
<evidence type="ECO:0000256" key="1">
    <source>
        <dbReference type="ARBA" id="ARBA00007465"/>
    </source>
</evidence>
<evidence type="ECO:0000256" key="7">
    <source>
        <dbReference type="HAMAP-Rule" id="MF_01306"/>
    </source>
</evidence>
<comment type="function">
    <text evidence="7">With S5 and S12 plays an important role in translational accuracy.</text>
</comment>
<comment type="similarity">
    <text evidence="1 7">Belongs to the universal ribosomal protein uS4 family.</text>
</comment>
<dbReference type="InterPro" id="IPR001912">
    <property type="entry name" value="Ribosomal_uS4_N"/>
</dbReference>
<dbReference type="Pfam" id="PF01479">
    <property type="entry name" value="S4"/>
    <property type="match status" value="1"/>
</dbReference>
<keyword evidence="5 7" id="KW-0687">Ribonucleoprotein</keyword>
<keyword evidence="3 7" id="KW-0694">RNA-binding</keyword>
<dbReference type="Proteomes" id="UP000060487">
    <property type="component" value="Unassembled WGS sequence"/>
</dbReference>